<evidence type="ECO:0000313" key="3">
    <source>
        <dbReference type="EMBL" id="GHB75327.1"/>
    </source>
</evidence>
<feature type="chain" id="PRO_5035257875" description="Outer membrane protein beta-barrel domain-containing protein" evidence="1">
    <location>
        <begin position="23"/>
        <end position="231"/>
    </location>
</feature>
<dbReference type="InterPro" id="IPR025665">
    <property type="entry name" value="Beta-barrel_OMP_2"/>
</dbReference>
<keyword evidence="4" id="KW-1185">Reference proteome</keyword>
<protein>
    <recommendedName>
        <fullName evidence="2">Outer membrane protein beta-barrel domain-containing protein</fullName>
    </recommendedName>
</protein>
<gene>
    <name evidence="3" type="ORF">GCM10007390_31330</name>
</gene>
<comment type="caution">
    <text evidence="3">The sequence shown here is derived from an EMBL/GenBank/DDBJ whole genome shotgun (WGS) entry which is preliminary data.</text>
</comment>
<feature type="signal peptide" evidence="1">
    <location>
        <begin position="1"/>
        <end position="22"/>
    </location>
</feature>
<dbReference type="Pfam" id="PF13568">
    <property type="entry name" value="OMP_b-brl_2"/>
    <property type="match status" value="1"/>
</dbReference>
<organism evidence="3 4">
    <name type="scientific">Persicitalea jodogahamensis</name>
    <dbReference type="NCBI Taxonomy" id="402147"/>
    <lineage>
        <taxon>Bacteria</taxon>
        <taxon>Pseudomonadati</taxon>
        <taxon>Bacteroidota</taxon>
        <taxon>Cytophagia</taxon>
        <taxon>Cytophagales</taxon>
        <taxon>Spirosomataceae</taxon>
        <taxon>Persicitalea</taxon>
    </lineage>
</organism>
<evidence type="ECO:0000313" key="4">
    <source>
        <dbReference type="Proteomes" id="UP000598271"/>
    </source>
</evidence>
<dbReference type="RefSeq" id="WP_189565471.1">
    <property type="nucleotide sequence ID" value="NZ_BMXF01000003.1"/>
</dbReference>
<accession>A0A8J3G9R6</accession>
<name>A0A8J3G9R6_9BACT</name>
<reference evidence="3 4" key="1">
    <citation type="journal article" date="2014" name="Int. J. Syst. Evol. Microbiol.">
        <title>Complete genome sequence of Corynebacterium casei LMG S-19264T (=DSM 44701T), isolated from a smear-ripened cheese.</title>
        <authorList>
            <consortium name="US DOE Joint Genome Institute (JGI-PGF)"/>
            <person name="Walter F."/>
            <person name="Albersmeier A."/>
            <person name="Kalinowski J."/>
            <person name="Ruckert C."/>
        </authorList>
    </citation>
    <scope>NUCLEOTIDE SEQUENCE [LARGE SCALE GENOMIC DNA]</scope>
    <source>
        <strain evidence="3 4">KCTC 12866</strain>
    </source>
</reference>
<dbReference type="AlphaFoldDB" id="A0A8J3G9R6"/>
<feature type="domain" description="Outer membrane protein beta-barrel" evidence="2">
    <location>
        <begin position="21"/>
        <end position="202"/>
    </location>
</feature>
<evidence type="ECO:0000256" key="1">
    <source>
        <dbReference type="SAM" id="SignalP"/>
    </source>
</evidence>
<dbReference type="EMBL" id="BMXF01000003">
    <property type="protein sequence ID" value="GHB75327.1"/>
    <property type="molecule type" value="Genomic_DNA"/>
</dbReference>
<proteinExistence type="predicted"/>
<keyword evidence="1" id="KW-0732">Signal</keyword>
<sequence>MKNLFNLLPLLFVLCFSSPTQAQLPAKKFSWGLKVGANFSQLDDLSYQTPRLGADGLPVLTGGKIVYDFFQQNEGHTTGLVGGAYARIGRKIYVQPEILFSVKGGRMDLIRQGLETRSFDAKVGTIDLPLLLGIKLGPLRLNAGPLASLRVLDGDLKGALKEYNSQSVRQTVRQAQLGYQAGIGLSFSGMQFELRREGGLGKSVFSSGEPSTQADVSTRSSLWQLTVGFGF</sequence>
<dbReference type="Proteomes" id="UP000598271">
    <property type="component" value="Unassembled WGS sequence"/>
</dbReference>
<evidence type="ECO:0000259" key="2">
    <source>
        <dbReference type="Pfam" id="PF13568"/>
    </source>
</evidence>